<comment type="caution">
    <text evidence="3">The sequence shown here is derived from an EMBL/GenBank/DDBJ whole genome shotgun (WGS) entry which is preliminary data.</text>
</comment>
<dbReference type="SUPFAM" id="SSF55729">
    <property type="entry name" value="Acyl-CoA N-acyltransferases (Nat)"/>
    <property type="match status" value="1"/>
</dbReference>
<dbReference type="InterPro" id="IPR045057">
    <property type="entry name" value="Gcn5-rel_NAT"/>
</dbReference>
<dbReference type="InterPro" id="IPR016181">
    <property type="entry name" value="Acyl_CoA_acyltransferase"/>
</dbReference>
<accession>A0A941DYK3</accession>
<evidence type="ECO:0000313" key="4">
    <source>
        <dbReference type="Proteomes" id="UP000675284"/>
    </source>
</evidence>
<evidence type="ECO:0000313" key="3">
    <source>
        <dbReference type="EMBL" id="MBR7798051.1"/>
    </source>
</evidence>
<proteinExistence type="predicted"/>
<dbReference type="PROSITE" id="PS51186">
    <property type="entry name" value="GNAT"/>
    <property type="match status" value="1"/>
</dbReference>
<feature type="domain" description="N-acetyltransferase" evidence="1">
    <location>
        <begin position="1"/>
        <end position="91"/>
    </location>
</feature>
<dbReference type="Pfam" id="PF14542">
    <property type="entry name" value="Acetyltransf_CG"/>
    <property type="match status" value="1"/>
</dbReference>
<dbReference type="AlphaFoldDB" id="A0A941DYK3"/>
<dbReference type="CDD" id="cd04301">
    <property type="entry name" value="NAT_SF"/>
    <property type="match status" value="1"/>
</dbReference>
<evidence type="ECO:0000259" key="1">
    <source>
        <dbReference type="PROSITE" id="PS51186"/>
    </source>
</evidence>
<feature type="domain" description="N-acetyltransferase" evidence="2">
    <location>
        <begin position="3"/>
        <end position="91"/>
    </location>
</feature>
<dbReference type="EMBL" id="JAGSOT010000084">
    <property type="protein sequence ID" value="MBR7798051.1"/>
    <property type="molecule type" value="Genomic_DNA"/>
</dbReference>
<keyword evidence="4" id="KW-1185">Reference proteome</keyword>
<name>A0A941DYK3_9BACI</name>
<gene>
    <name evidence="3" type="ORF">KCX74_18670</name>
</gene>
<sequence>MAAVKKGDHKFYIGDDEQNPEAEITFDTSDEGHIIITHTKVSEELRGQGVAGKLVDEVVKFARREEKKIKPACSYAKNKMERTPEYRDILV</sequence>
<dbReference type="PROSITE" id="PS51729">
    <property type="entry name" value="GNAT_YJDJ"/>
    <property type="match status" value="1"/>
</dbReference>
<protein>
    <submittedName>
        <fullName evidence="3">N-acetyltransferase</fullName>
    </submittedName>
</protein>
<organism evidence="3 4">
    <name type="scientific">Virgibacillus salarius</name>
    <dbReference type="NCBI Taxonomy" id="447199"/>
    <lineage>
        <taxon>Bacteria</taxon>
        <taxon>Bacillati</taxon>
        <taxon>Bacillota</taxon>
        <taxon>Bacilli</taxon>
        <taxon>Bacillales</taxon>
        <taxon>Bacillaceae</taxon>
        <taxon>Virgibacillus</taxon>
    </lineage>
</organism>
<evidence type="ECO:0000259" key="2">
    <source>
        <dbReference type="PROSITE" id="PS51729"/>
    </source>
</evidence>
<dbReference type="InterPro" id="IPR031165">
    <property type="entry name" value="GNAT_YJDJ"/>
</dbReference>
<dbReference type="PANTHER" id="PTHR31435:SF10">
    <property type="entry name" value="BSR4717 PROTEIN"/>
    <property type="match status" value="1"/>
</dbReference>
<reference evidence="3" key="1">
    <citation type="submission" date="2021-04" db="EMBL/GenBank/DDBJ databases">
        <title>Isolation and polyphasic classification of algal microorganism.</title>
        <authorList>
            <person name="Wang S."/>
        </authorList>
    </citation>
    <scope>NUCLEOTIDE SEQUENCE</scope>
    <source>
        <strain evidence="3">720a</strain>
    </source>
</reference>
<dbReference type="PANTHER" id="PTHR31435">
    <property type="entry name" value="PROTEIN NATD1"/>
    <property type="match status" value="1"/>
</dbReference>
<dbReference type="Gene3D" id="3.40.630.30">
    <property type="match status" value="1"/>
</dbReference>
<dbReference type="Proteomes" id="UP000675284">
    <property type="component" value="Unassembled WGS sequence"/>
</dbReference>
<dbReference type="GO" id="GO:0016747">
    <property type="term" value="F:acyltransferase activity, transferring groups other than amino-acyl groups"/>
    <property type="evidence" value="ECO:0007669"/>
    <property type="project" value="InterPro"/>
</dbReference>
<dbReference type="InterPro" id="IPR000182">
    <property type="entry name" value="GNAT_dom"/>
</dbReference>